<comment type="cofactor">
    <cofactor evidence="1">
        <name>Mg(2+)</name>
        <dbReference type="ChEBI" id="CHEBI:18420"/>
    </cofactor>
</comment>
<dbReference type="GO" id="GO:0030955">
    <property type="term" value="F:potassium ion binding"/>
    <property type="evidence" value="ECO:0007669"/>
    <property type="project" value="UniProtKB-UniRule"/>
</dbReference>
<dbReference type="InterPro" id="IPR015795">
    <property type="entry name" value="Pyrv_Knase_C"/>
</dbReference>
<dbReference type="InterPro" id="IPR036918">
    <property type="entry name" value="Pyrv_Knase_C_sf"/>
</dbReference>
<evidence type="ECO:0000256" key="6">
    <source>
        <dbReference type="ARBA" id="ARBA00012142"/>
    </source>
</evidence>
<evidence type="ECO:0000259" key="18">
    <source>
        <dbReference type="Pfam" id="PF02887"/>
    </source>
</evidence>
<dbReference type="InterPro" id="IPR001697">
    <property type="entry name" value="Pyr_Knase"/>
</dbReference>
<accession>A0A369MBC6</accession>
<dbReference type="Pfam" id="PF02887">
    <property type="entry name" value="PK_C"/>
    <property type="match status" value="1"/>
</dbReference>
<dbReference type="InterPro" id="IPR011037">
    <property type="entry name" value="Pyrv_Knase-like_insert_dom_sf"/>
</dbReference>
<dbReference type="GO" id="GO:0005524">
    <property type="term" value="F:ATP binding"/>
    <property type="evidence" value="ECO:0007669"/>
    <property type="project" value="UniProtKB-KW"/>
</dbReference>
<dbReference type="FunFam" id="2.40.33.10:FF:000001">
    <property type="entry name" value="Pyruvate kinase"/>
    <property type="match status" value="1"/>
</dbReference>
<evidence type="ECO:0000256" key="12">
    <source>
        <dbReference type="ARBA" id="ARBA00022842"/>
    </source>
</evidence>
<comment type="cofactor">
    <cofactor evidence="2">
        <name>K(+)</name>
        <dbReference type="ChEBI" id="CHEBI:29103"/>
    </cofactor>
</comment>
<dbReference type="InterPro" id="IPR040442">
    <property type="entry name" value="Pyrv_kinase-like_dom_sf"/>
</dbReference>
<evidence type="ECO:0000256" key="1">
    <source>
        <dbReference type="ARBA" id="ARBA00001946"/>
    </source>
</evidence>
<dbReference type="GO" id="GO:0000287">
    <property type="term" value="F:magnesium ion binding"/>
    <property type="evidence" value="ECO:0007669"/>
    <property type="project" value="UniProtKB-UniRule"/>
</dbReference>
<gene>
    <name evidence="19" type="primary">pyk</name>
    <name evidence="19" type="ORF">C1875_10635</name>
</gene>
<dbReference type="InterPro" id="IPR015813">
    <property type="entry name" value="Pyrv/PenolPyrv_kinase-like_dom"/>
</dbReference>
<comment type="similarity">
    <text evidence="4 16">Belongs to the pyruvate kinase family.</text>
</comment>
<evidence type="ECO:0000256" key="16">
    <source>
        <dbReference type="RuleBase" id="RU000504"/>
    </source>
</evidence>
<evidence type="ECO:0000256" key="4">
    <source>
        <dbReference type="ARBA" id="ARBA00008663"/>
    </source>
</evidence>
<feature type="domain" description="Pyruvate kinase barrel" evidence="17">
    <location>
        <begin position="3"/>
        <end position="325"/>
    </location>
</feature>
<keyword evidence="9" id="KW-0547">Nucleotide-binding</keyword>
<keyword evidence="11" id="KW-0067">ATP-binding</keyword>
<evidence type="ECO:0000256" key="9">
    <source>
        <dbReference type="ARBA" id="ARBA00022741"/>
    </source>
</evidence>
<reference evidence="19 20" key="1">
    <citation type="journal article" date="2018" name="Elife">
        <title>Discovery and characterization of a prevalent human gut bacterial enzyme sufficient for the inactivation of a family of plant toxins.</title>
        <authorList>
            <person name="Koppel N."/>
            <person name="Bisanz J.E."/>
            <person name="Pandelia M.E."/>
            <person name="Turnbaugh P.J."/>
            <person name="Balskus E.P."/>
        </authorList>
    </citation>
    <scope>NUCLEOTIDE SEQUENCE [LARGE SCALE GENOMIC DNA]</scope>
    <source>
        <strain evidence="19 20">W1 BHI 6</strain>
    </source>
</reference>
<dbReference type="PRINTS" id="PR01050">
    <property type="entry name" value="PYRUVTKNASE"/>
</dbReference>
<keyword evidence="14 19" id="KW-0670">Pyruvate</keyword>
<comment type="caution">
    <text evidence="19">The sequence shown here is derived from an EMBL/GenBank/DDBJ whole genome shotgun (WGS) entry which is preliminary data.</text>
</comment>
<evidence type="ECO:0000256" key="15">
    <source>
        <dbReference type="NCBIfam" id="TIGR01064"/>
    </source>
</evidence>
<dbReference type="Proteomes" id="UP000253970">
    <property type="component" value="Unassembled WGS sequence"/>
</dbReference>
<evidence type="ECO:0000256" key="14">
    <source>
        <dbReference type="ARBA" id="ARBA00023317"/>
    </source>
</evidence>
<dbReference type="SUPFAM" id="SSF52935">
    <property type="entry name" value="PK C-terminal domain-like"/>
    <property type="match status" value="1"/>
</dbReference>
<evidence type="ECO:0000313" key="20">
    <source>
        <dbReference type="Proteomes" id="UP000253970"/>
    </source>
</evidence>
<evidence type="ECO:0000256" key="13">
    <source>
        <dbReference type="ARBA" id="ARBA00023152"/>
    </source>
</evidence>
<dbReference type="GO" id="GO:0016301">
    <property type="term" value="F:kinase activity"/>
    <property type="evidence" value="ECO:0007669"/>
    <property type="project" value="UniProtKB-KW"/>
</dbReference>
<evidence type="ECO:0000256" key="3">
    <source>
        <dbReference type="ARBA" id="ARBA00004997"/>
    </source>
</evidence>
<dbReference type="RefSeq" id="WP_114534340.1">
    <property type="nucleotide sequence ID" value="NZ_JADNER010000015.1"/>
</dbReference>
<dbReference type="Gene3D" id="3.40.1380.20">
    <property type="entry name" value="Pyruvate kinase, C-terminal domain"/>
    <property type="match status" value="1"/>
</dbReference>
<evidence type="ECO:0000256" key="7">
    <source>
        <dbReference type="ARBA" id="ARBA00022679"/>
    </source>
</evidence>
<dbReference type="Pfam" id="PF00224">
    <property type="entry name" value="PK"/>
    <property type="match status" value="1"/>
</dbReference>
<dbReference type="Gene3D" id="3.20.20.60">
    <property type="entry name" value="Phosphoenolpyruvate-binding domains"/>
    <property type="match status" value="1"/>
</dbReference>
<comment type="catalytic activity">
    <reaction evidence="16">
        <text>pyruvate + ATP = phosphoenolpyruvate + ADP + H(+)</text>
        <dbReference type="Rhea" id="RHEA:18157"/>
        <dbReference type="ChEBI" id="CHEBI:15361"/>
        <dbReference type="ChEBI" id="CHEBI:15378"/>
        <dbReference type="ChEBI" id="CHEBI:30616"/>
        <dbReference type="ChEBI" id="CHEBI:58702"/>
        <dbReference type="ChEBI" id="CHEBI:456216"/>
        <dbReference type="EC" id="2.7.1.40"/>
    </reaction>
</comment>
<keyword evidence="13 16" id="KW-0324">Glycolysis</keyword>
<dbReference type="InterPro" id="IPR015793">
    <property type="entry name" value="Pyrv_Knase_brl"/>
</dbReference>
<keyword evidence="8" id="KW-0479">Metal-binding</keyword>
<organism evidence="19 20">
    <name type="scientific">Eggerthella lenta</name>
    <name type="common">Eubacterium lentum</name>
    <dbReference type="NCBI Taxonomy" id="84112"/>
    <lineage>
        <taxon>Bacteria</taxon>
        <taxon>Bacillati</taxon>
        <taxon>Actinomycetota</taxon>
        <taxon>Coriobacteriia</taxon>
        <taxon>Eggerthellales</taxon>
        <taxon>Eggerthellaceae</taxon>
        <taxon>Eggerthella</taxon>
    </lineage>
</organism>
<evidence type="ECO:0000256" key="10">
    <source>
        <dbReference type="ARBA" id="ARBA00022777"/>
    </source>
</evidence>
<dbReference type="FunFam" id="3.20.20.60:FF:000025">
    <property type="entry name" value="Pyruvate kinase"/>
    <property type="match status" value="1"/>
</dbReference>
<name>A0A369MBC6_EGGLN</name>
<keyword evidence="10 16" id="KW-0418">Kinase</keyword>
<comment type="subunit">
    <text evidence="5">Homotetramer.</text>
</comment>
<evidence type="ECO:0000256" key="2">
    <source>
        <dbReference type="ARBA" id="ARBA00001958"/>
    </source>
</evidence>
<sequence>MARRTKIVCTLGPAVDDEAALRGLLSAGMDVARFNFSHGSHDEHRARMDLLKRVRRDLGSPCAILLDTRGPEIRTGSLAGGRPVELREGGSLVLTERVVDGTAQLVSQTCAGLARVVGPGQPILLDDGLIELRVEAVEGSDIRCTVRNSGLLGERKSVNIPGASVPLPVMTDQDRADLVFGIDQDVDFVAASFVRNAEGVRELRRFLDEHGGEGVCLIAKIECAEAVENFEDIIEAADGVMVARGDLGVEVPAHKVPHIQKEIIRASNRASKPVITATQMLDSMIRNPRPTRAEVGDVANAIYDGTDAVMLSGETAGGRYPVEAVRMMARIAESSEPYMFDERTPDRSRDKARVALAVGLAAVQTAENVGAACIVAPTMSGRTARLVSNLRPRVPILAVTPFPRVMRQQQLNWGVTPMLGDVQGDMRHVVEQAHDAVLENGLVRPGDLAVFTAGDPSTSPTIGEPGDGAAAATNVMYVVQIRPGEGDGGL</sequence>
<evidence type="ECO:0000256" key="5">
    <source>
        <dbReference type="ARBA" id="ARBA00011881"/>
    </source>
</evidence>
<proteinExistence type="inferred from homology"/>
<dbReference type="NCBIfam" id="NF004491">
    <property type="entry name" value="PRK05826.1"/>
    <property type="match status" value="1"/>
</dbReference>
<dbReference type="UniPathway" id="UPA00109">
    <property type="reaction ID" value="UER00188"/>
</dbReference>
<dbReference type="AlphaFoldDB" id="A0A369MBC6"/>
<dbReference type="EC" id="2.7.1.40" evidence="6 15"/>
<dbReference type="Gene3D" id="2.40.33.10">
    <property type="entry name" value="PK beta-barrel domain-like"/>
    <property type="match status" value="1"/>
</dbReference>
<evidence type="ECO:0000256" key="11">
    <source>
        <dbReference type="ARBA" id="ARBA00022840"/>
    </source>
</evidence>
<dbReference type="NCBIfam" id="TIGR01064">
    <property type="entry name" value="pyruv_kin"/>
    <property type="match status" value="1"/>
</dbReference>
<dbReference type="InterPro" id="IPR015806">
    <property type="entry name" value="Pyrv_Knase_insert_dom_sf"/>
</dbReference>
<dbReference type="GO" id="GO:0004743">
    <property type="term" value="F:pyruvate kinase activity"/>
    <property type="evidence" value="ECO:0007669"/>
    <property type="project" value="UniProtKB-UniRule"/>
</dbReference>
<dbReference type="PANTHER" id="PTHR11817">
    <property type="entry name" value="PYRUVATE KINASE"/>
    <property type="match status" value="1"/>
</dbReference>
<dbReference type="SUPFAM" id="SSF51621">
    <property type="entry name" value="Phosphoenolpyruvate/pyruvate domain"/>
    <property type="match status" value="1"/>
</dbReference>
<keyword evidence="12 16" id="KW-0460">Magnesium</keyword>
<dbReference type="EMBL" id="PPTU01000016">
    <property type="protein sequence ID" value="RDB69043.1"/>
    <property type="molecule type" value="Genomic_DNA"/>
</dbReference>
<evidence type="ECO:0000259" key="17">
    <source>
        <dbReference type="Pfam" id="PF00224"/>
    </source>
</evidence>
<comment type="pathway">
    <text evidence="3 16">Carbohydrate degradation; glycolysis; pyruvate from D-glyceraldehyde 3-phosphate: step 5/5.</text>
</comment>
<dbReference type="SUPFAM" id="SSF50800">
    <property type="entry name" value="PK beta-barrel domain-like"/>
    <property type="match status" value="1"/>
</dbReference>
<keyword evidence="7 16" id="KW-0808">Transferase</keyword>
<protein>
    <recommendedName>
        <fullName evidence="6 15">Pyruvate kinase</fullName>
        <ecNumber evidence="6 15">2.7.1.40</ecNumber>
    </recommendedName>
</protein>
<evidence type="ECO:0000256" key="8">
    <source>
        <dbReference type="ARBA" id="ARBA00022723"/>
    </source>
</evidence>
<evidence type="ECO:0000313" key="19">
    <source>
        <dbReference type="EMBL" id="RDB69043.1"/>
    </source>
</evidence>
<feature type="domain" description="Pyruvate kinase C-terminal" evidence="18">
    <location>
        <begin position="357"/>
        <end position="458"/>
    </location>
</feature>
<dbReference type="NCBIfam" id="NF004978">
    <property type="entry name" value="PRK06354.1"/>
    <property type="match status" value="1"/>
</dbReference>